<evidence type="ECO:0000313" key="4">
    <source>
        <dbReference type="Proteomes" id="UP000003179"/>
    </source>
</evidence>
<feature type="region of interest" description="Disordered" evidence="1">
    <location>
        <begin position="145"/>
        <end position="166"/>
    </location>
</feature>
<dbReference type="Pfam" id="PF04545">
    <property type="entry name" value="Sigma70_r4"/>
    <property type="match status" value="1"/>
</dbReference>
<feature type="domain" description="4Fe-4S Wbl-type" evidence="2">
    <location>
        <begin position="22"/>
        <end position="83"/>
    </location>
</feature>
<dbReference type="Pfam" id="PF02467">
    <property type="entry name" value="Whib"/>
    <property type="match status" value="1"/>
</dbReference>
<dbReference type="InterPro" id="IPR036388">
    <property type="entry name" value="WH-like_DNA-bd_sf"/>
</dbReference>
<evidence type="ECO:0000313" key="3">
    <source>
        <dbReference type="EMBL" id="EFS92780.1"/>
    </source>
</evidence>
<keyword evidence="4" id="KW-1185">Reference proteome</keyword>
<accession>A0ABN0C667</accession>
<dbReference type="Gene3D" id="1.10.10.10">
    <property type="entry name" value="Winged helix-like DNA-binding domain superfamily/Winged helix DNA-binding domain"/>
    <property type="match status" value="1"/>
</dbReference>
<dbReference type="InterPro" id="IPR007630">
    <property type="entry name" value="RNA_pol_sigma70_r4"/>
</dbReference>
<dbReference type="EMBL" id="ADZU01000017">
    <property type="protein sequence ID" value="EFS92780.1"/>
    <property type="molecule type" value="Genomic_DNA"/>
</dbReference>
<proteinExistence type="predicted"/>
<name>A0ABN0C667_9ACTN</name>
<gene>
    <name evidence="3" type="ORF">HMPREF9607_00993</name>
</gene>
<dbReference type="InterPro" id="IPR034768">
    <property type="entry name" value="4FE4S_WBL"/>
</dbReference>
<sequence length="188" mass="20712">MNRTNDRTLPSCANLRAVFQHPLLEGDSTAATPDEQRLERTLQARARAACSTCPLFEQCLQNAILDHDVAGFAAGTTPRQRSRIRSYLGVRVRPDDLESFAGVIASGHQVVTQDVIRLRQAHPDQPLSFIADRLGCSLSTVKRHLRRARDASSTPRRKAPSKVPTTRLAAAYESVTGRPHPSRARLVA</sequence>
<dbReference type="Proteomes" id="UP000003179">
    <property type="component" value="Unassembled WGS sequence"/>
</dbReference>
<evidence type="ECO:0000256" key="1">
    <source>
        <dbReference type="SAM" id="MobiDB-lite"/>
    </source>
</evidence>
<dbReference type="GeneID" id="92881514"/>
<protein>
    <submittedName>
        <fullName evidence="3">Transcription factor WhiB</fullName>
    </submittedName>
</protein>
<dbReference type="PROSITE" id="PS51674">
    <property type="entry name" value="4FE4S_WBL"/>
    <property type="match status" value="1"/>
</dbReference>
<organism evidence="3 4">
    <name type="scientific">Cutibacterium modestum HL044PA1</name>
    <dbReference type="NCBI Taxonomy" id="765109"/>
    <lineage>
        <taxon>Bacteria</taxon>
        <taxon>Bacillati</taxon>
        <taxon>Actinomycetota</taxon>
        <taxon>Actinomycetes</taxon>
        <taxon>Propionibacteriales</taxon>
        <taxon>Propionibacteriaceae</taxon>
        <taxon>Cutibacterium</taxon>
        <taxon>Cutibacterium modestum</taxon>
    </lineage>
</organism>
<reference evidence="3" key="1">
    <citation type="submission" date="2010-08" db="EMBL/GenBank/DDBJ databases">
        <authorList>
            <person name="Weinstock G."/>
            <person name="Sodergren E."/>
            <person name="Clifton S."/>
            <person name="Fulton L."/>
            <person name="Fulton B."/>
            <person name="Courtney L."/>
            <person name="Fronick C."/>
            <person name="Harrison M."/>
            <person name="Strong C."/>
            <person name="Farmer C."/>
            <person name="Delahaunty K."/>
            <person name="Markovic C."/>
            <person name="Hall O."/>
            <person name="Minx P."/>
            <person name="Tomlinson C."/>
            <person name="Mitreva M."/>
            <person name="Hou S."/>
            <person name="Chen J."/>
            <person name="Wollam A."/>
            <person name="Pepin K.H."/>
            <person name="Johnson M."/>
            <person name="Bhonagiri V."/>
            <person name="Zhang X."/>
            <person name="Suruliraj S."/>
            <person name="Warren W."/>
            <person name="Chinwalla A."/>
            <person name="Mardis E.R."/>
            <person name="Wilson R.K."/>
        </authorList>
    </citation>
    <scope>NUCLEOTIDE SEQUENCE [LARGE SCALE GENOMIC DNA]</scope>
    <source>
        <strain evidence="3">HL044PA1</strain>
    </source>
</reference>
<comment type="caution">
    <text evidence="3">The sequence shown here is derived from an EMBL/GenBank/DDBJ whole genome shotgun (WGS) entry which is preliminary data.</text>
</comment>
<evidence type="ECO:0000259" key="2">
    <source>
        <dbReference type="PROSITE" id="PS51674"/>
    </source>
</evidence>
<dbReference type="RefSeq" id="WP_002528238.1">
    <property type="nucleotide sequence ID" value="NZ_GL383180.1"/>
</dbReference>